<protein>
    <submittedName>
        <fullName evidence="3">Uncharacterized protein</fullName>
    </submittedName>
</protein>
<dbReference type="HOGENOM" id="CLU_167852_0_0_1"/>
<dbReference type="PaxDb" id="65489-OBART05G05070.1"/>
<feature type="region of interest" description="Disordered" evidence="1">
    <location>
        <begin position="50"/>
        <end position="94"/>
    </location>
</feature>
<dbReference type="Proteomes" id="UP000026960">
    <property type="component" value="Chromosome 5"/>
</dbReference>
<evidence type="ECO:0000313" key="4">
    <source>
        <dbReference type="Proteomes" id="UP000026960"/>
    </source>
</evidence>
<dbReference type="Pfam" id="PF16594">
    <property type="entry name" value="ATP-synt_Z"/>
    <property type="match status" value="1"/>
</dbReference>
<dbReference type="Gramene" id="OBART05G05070.1">
    <property type="protein sequence ID" value="OBART05G05070.1"/>
    <property type="gene ID" value="OBART05G05070"/>
</dbReference>
<feature type="transmembrane region" description="Helical" evidence="2">
    <location>
        <begin position="20"/>
        <end position="45"/>
    </location>
</feature>
<keyword evidence="2" id="KW-1133">Transmembrane helix</keyword>
<keyword evidence="2" id="KW-0472">Membrane</keyword>
<dbReference type="EnsemblPlants" id="OBART05G05070.1">
    <property type="protein sequence ID" value="OBART05G05070.1"/>
    <property type="gene ID" value="OBART05G05070"/>
</dbReference>
<sequence length="94" mass="9871">MDDDEKPTVAAGARGSKVAGAGAVDACLVTAAMAGASLLACWAVAFHPSNSQRSPAVRSARGSPPLASALADSARRRPEEGRREERKEKKRKRK</sequence>
<feature type="compositionally biased region" description="Low complexity" evidence="1">
    <location>
        <begin position="63"/>
        <end position="72"/>
    </location>
</feature>
<reference evidence="3" key="1">
    <citation type="journal article" date="2009" name="Rice">
        <title>De Novo Next Generation Sequencing of Plant Genomes.</title>
        <authorList>
            <person name="Rounsley S."/>
            <person name="Marri P.R."/>
            <person name="Yu Y."/>
            <person name="He R."/>
            <person name="Sisneros N."/>
            <person name="Goicoechea J.L."/>
            <person name="Lee S.J."/>
            <person name="Angelova A."/>
            <person name="Kudrna D."/>
            <person name="Luo M."/>
            <person name="Affourtit J."/>
            <person name="Desany B."/>
            <person name="Knight J."/>
            <person name="Niazi F."/>
            <person name="Egholm M."/>
            <person name="Wing R.A."/>
        </authorList>
    </citation>
    <scope>NUCLEOTIDE SEQUENCE [LARGE SCALE GENOMIC DNA]</scope>
    <source>
        <strain evidence="3">cv. IRGC 105608</strain>
    </source>
</reference>
<proteinExistence type="predicted"/>
<keyword evidence="2" id="KW-0812">Transmembrane</keyword>
<evidence type="ECO:0000313" key="3">
    <source>
        <dbReference type="EnsemblPlants" id="OBART05G05070.1"/>
    </source>
</evidence>
<evidence type="ECO:0000256" key="1">
    <source>
        <dbReference type="SAM" id="MobiDB-lite"/>
    </source>
</evidence>
<evidence type="ECO:0000256" key="2">
    <source>
        <dbReference type="SAM" id="Phobius"/>
    </source>
</evidence>
<reference evidence="3" key="2">
    <citation type="submission" date="2015-03" db="UniProtKB">
        <authorList>
            <consortium name="EnsemblPlants"/>
        </authorList>
    </citation>
    <scope>IDENTIFICATION</scope>
</reference>
<name>A0A0D3G3T8_9ORYZ</name>
<keyword evidence="4" id="KW-1185">Reference proteome</keyword>
<accession>A0A0D3G3T8</accession>
<dbReference type="InterPro" id="IPR032238">
    <property type="entry name" value="ATP-synth_Z"/>
</dbReference>
<organism evidence="3">
    <name type="scientific">Oryza barthii</name>
    <dbReference type="NCBI Taxonomy" id="65489"/>
    <lineage>
        <taxon>Eukaryota</taxon>
        <taxon>Viridiplantae</taxon>
        <taxon>Streptophyta</taxon>
        <taxon>Embryophyta</taxon>
        <taxon>Tracheophyta</taxon>
        <taxon>Spermatophyta</taxon>
        <taxon>Magnoliopsida</taxon>
        <taxon>Liliopsida</taxon>
        <taxon>Poales</taxon>
        <taxon>Poaceae</taxon>
        <taxon>BOP clade</taxon>
        <taxon>Oryzoideae</taxon>
        <taxon>Oryzeae</taxon>
        <taxon>Oryzinae</taxon>
        <taxon>Oryza</taxon>
    </lineage>
</organism>
<dbReference type="AlphaFoldDB" id="A0A0D3G3T8"/>
<feature type="compositionally biased region" description="Basic and acidic residues" evidence="1">
    <location>
        <begin position="73"/>
        <end position="87"/>
    </location>
</feature>